<evidence type="ECO:0000256" key="1">
    <source>
        <dbReference type="SAM" id="SignalP"/>
    </source>
</evidence>
<dbReference type="EMBL" id="VTUX01000011">
    <property type="protein sequence ID" value="KAA1188120.1"/>
    <property type="molecule type" value="Genomic_DNA"/>
</dbReference>
<dbReference type="AlphaFoldDB" id="A0A5B0WM03"/>
<keyword evidence="3" id="KW-1185">Reference proteome</keyword>
<protein>
    <submittedName>
        <fullName evidence="2">DUF4892 domain-containing protein</fullName>
    </submittedName>
</protein>
<reference evidence="2 3" key="1">
    <citation type="submission" date="2019-09" db="EMBL/GenBank/DDBJ databases">
        <authorList>
            <person name="Chen X.-Y."/>
        </authorList>
    </citation>
    <scope>NUCLEOTIDE SEQUENCE [LARGE SCALE GENOMIC DNA]</scope>
    <source>
        <strain evidence="2 3">NY5</strain>
    </source>
</reference>
<comment type="caution">
    <text evidence="2">The sequence shown here is derived from an EMBL/GenBank/DDBJ whole genome shotgun (WGS) entry which is preliminary data.</text>
</comment>
<organism evidence="2 3">
    <name type="scientific">Pseudohalioglobus sediminis</name>
    <dbReference type="NCBI Taxonomy" id="2606449"/>
    <lineage>
        <taxon>Bacteria</taxon>
        <taxon>Pseudomonadati</taxon>
        <taxon>Pseudomonadota</taxon>
        <taxon>Gammaproteobacteria</taxon>
        <taxon>Cellvibrionales</taxon>
        <taxon>Halieaceae</taxon>
        <taxon>Pseudohalioglobus</taxon>
    </lineage>
</organism>
<keyword evidence="1" id="KW-0732">Signal</keyword>
<evidence type="ECO:0000313" key="3">
    <source>
        <dbReference type="Proteomes" id="UP000323708"/>
    </source>
</evidence>
<dbReference type="InterPro" id="IPR032608">
    <property type="entry name" value="DUF4892"/>
</dbReference>
<gene>
    <name evidence="2" type="ORF">F0M18_18950</name>
</gene>
<sequence length="176" mass="20188">MSHVSIVFFVMLATLSQLARAEAPAELLQRFDAYPHVERISHGTESVIDYEIGLGALRKVRGVWSFKDSERQSGELIRYTWQVKDGFSASEVLAELEARMDSEQLLFQCDGRSCGKGVQWANRVFRERLLYGRDDEQRYRVYGEDAPQGGYRLMLFSSARTADRQYLHAQLLEMGP</sequence>
<dbReference type="RefSeq" id="WP_149613040.1">
    <property type="nucleotide sequence ID" value="NZ_VTUX01000011.1"/>
</dbReference>
<name>A0A5B0WM03_9GAMM</name>
<evidence type="ECO:0000313" key="2">
    <source>
        <dbReference type="EMBL" id="KAA1188120.1"/>
    </source>
</evidence>
<proteinExistence type="predicted"/>
<dbReference type="Proteomes" id="UP000323708">
    <property type="component" value="Unassembled WGS sequence"/>
</dbReference>
<feature type="signal peptide" evidence="1">
    <location>
        <begin position="1"/>
        <end position="19"/>
    </location>
</feature>
<dbReference type="Pfam" id="PF16234">
    <property type="entry name" value="DUF4892"/>
    <property type="match status" value="1"/>
</dbReference>
<feature type="chain" id="PRO_5023030022" evidence="1">
    <location>
        <begin position="20"/>
        <end position="176"/>
    </location>
</feature>
<accession>A0A5B0WM03</accession>